<evidence type="ECO:0000313" key="1">
    <source>
        <dbReference type="EMBL" id="RSM18870.1"/>
    </source>
</evidence>
<name>A0A428UXC5_9HYPO</name>
<dbReference type="AlphaFoldDB" id="A0A428UXC5"/>
<evidence type="ECO:0000313" key="2">
    <source>
        <dbReference type="Proteomes" id="UP000288429"/>
    </source>
</evidence>
<dbReference type="EMBL" id="NIZV01000017">
    <property type="protein sequence ID" value="RSM18870.1"/>
    <property type="molecule type" value="Genomic_DNA"/>
</dbReference>
<comment type="caution">
    <text evidence="1">The sequence shown here is derived from an EMBL/GenBank/DDBJ whole genome shotgun (WGS) entry which is preliminary data.</text>
</comment>
<reference evidence="1 2" key="1">
    <citation type="submission" date="2017-06" db="EMBL/GenBank/DDBJ databases">
        <title>Cmopartive genomic analysis of Ambrosia Fusariam Clade fungi.</title>
        <authorList>
            <person name="Stajich J.E."/>
            <person name="Carrillo J."/>
            <person name="Kijimoto T."/>
            <person name="Eskalen A."/>
            <person name="O'Donnell K."/>
            <person name="Kasson M."/>
        </authorList>
    </citation>
    <scope>NUCLEOTIDE SEQUENCE [LARGE SCALE GENOMIC DNA]</scope>
    <source>
        <strain evidence="1 2">NRRL 20438</strain>
    </source>
</reference>
<gene>
    <name evidence="1" type="ORF">CDV31_002192</name>
</gene>
<organism evidence="1 2">
    <name type="scientific">Fusarium ambrosium</name>
    <dbReference type="NCBI Taxonomy" id="131363"/>
    <lineage>
        <taxon>Eukaryota</taxon>
        <taxon>Fungi</taxon>
        <taxon>Dikarya</taxon>
        <taxon>Ascomycota</taxon>
        <taxon>Pezizomycotina</taxon>
        <taxon>Sordariomycetes</taxon>
        <taxon>Hypocreomycetidae</taxon>
        <taxon>Hypocreales</taxon>
        <taxon>Nectriaceae</taxon>
        <taxon>Fusarium</taxon>
        <taxon>Fusarium solani species complex</taxon>
    </lineage>
</organism>
<keyword evidence="2" id="KW-1185">Reference proteome</keyword>
<accession>A0A428UXC5</accession>
<sequence>MVVKVTGGLGLTSNLFTPGFSVSLVSSEWTVGFGVFKLDESLQVVDAVNGRTALLGVILR</sequence>
<protein>
    <submittedName>
        <fullName evidence="1">Uncharacterized protein</fullName>
    </submittedName>
</protein>
<dbReference type="Proteomes" id="UP000288429">
    <property type="component" value="Unassembled WGS sequence"/>
</dbReference>
<proteinExistence type="predicted"/>